<keyword evidence="4" id="KW-0819">tRNA processing</keyword>
<comment type="similarity">
    <text evidence="4">Belongs to the class I-like SAM-binding methyltransferase superfamily. Cation-dependent O-methyltransferase family.</text>
</comment>
<dbReference type="PANTHER" id="PTHR10509">
    <property type="entry name" value="O-METHYLTRANSFERASE-RELATED"/>
    <property type="match status" value="1"/>
</dbReference>
<proteinExistence type="inferred from homology"/>
<evidence type="ECO:0000256" key="4">
    <source>
        <dbReference type="HAMAP-Rule" id="MF_02217"/>
    </source>
</evidence>
<dbReference type="PANTHER" id="PTHR10509:SF14">
    <property type="entry name" value="CAFFEOYL-COA O-METHYLTRANSFERASE 3-RELATED"/>
    <property type="match status" value="1"/>
</dbReference>
<keyword evidence="6" id="KW-1185">Reference proteome</keyword>
<keyword evidence="1 4" id="KW-0489">Methyltransferase</keyword>
<accession>A0ABT7L6H7</accession>
<dbReference type="Pfam" id="PF01596">
    <property type="entry name" value="Methyltransf_3"/>
    <property type="match status" value="1"/>
</dbReference>
<dbReference type="InterPro" id="IPR043675">
    <property type="entry name" value="TrmR_methyltr"/>
</dbReference>
<dbReference type="HAMAP" id="MF_02217">
    <property type="entry name" value="TrmR_methyltr"/>
    <property type="match status" value="1"/>
</dbReference>
<evidence type="ECO:0000256" key="2">
    <source>
        <dbReference type="ARBA" id="ARBA00022679"/>
    </source>
</evidence>
<keyword evidence="2 4" id="KW-0808">Transferase</keyword>
<dbReference type="InterPro" id="IPR050362">
    <property type="entry name" value="Cation-dep_OMT"/>
</dbReference>
<dbReference type="PROSITE" id="PS51682">
    <property type="entry name" value="SAM_OMT_I"/>
    <property type="match status" value="1"/>
</dbReference>
<feature type="binding site" evidence="4">
    <location>
        <position position="35"/>
    </location>
    <ligand>
        <name>S-adenosyl-L-methionine</name>
        <dbReference type="ChEBI" id="CHEBI:59789"/>
    </ligand>
</feature>
<organism evidence="5 6">
    <name type="scientific">Aquibacillus rhizosphaerae</name>
    <dbReference type="NCBI Taxonomy" id="3051431"/>
    <lineage>
        <taxon>Bacteria</taxon>
        <taxon>Bacillati</taxon>
        <taxon>Bacillota</taxon>
        <taxon>Bacilli</taxon>
        <taxon>Bacillales</taxon>
        <taxon>Bacillaceae</taxon>
        <taxon>Aquibacillus</taxon>
    </lineage>
</organism>
<evidence type="ECO:0000256" key="1">
    <source>
        <dbReference type="ARBA" id="ARBA00022603"/>
    </source>
</evidence>
<comment type="caution">
    <text evidence="5">The sequence shown here is derived from an EMBL/GenBank/DDBJ whole genome shotgun (WGS) entry which is preliminary data.</text>
</comment>
<keyword evidence="4" id="KW-0479">Metal-binding</keyword>
<feature type="binding site" evidence="4">
    <location>
        <position position="130"/>
    </location>
    <ligand>
        <name>S-adenosyl-L-methionine</name>
        <dbReference type="ChEBI" id="CHEBI:59789"/>
    </ligand>
</feature>
<feature type="binding site" evidence="4">
    <location>
        <position position="156"/>
    </location>
    <ligand>
        <name>Mg(2+)</name>
        <dbReference type="ChEBI" id="CHEBI:18420"/>
    </ligand>
</feature>
<dbReference type="Proteomes" id="UP001235343">
    <property type="component" value="Unassembled WGS sequence"/>
</dbReference>
<gene>
    <name evidence="4" type="primary">trmR</name>
    <name evidence="5" type="ORF">QQS35_13500</name>
</gene>
<feature type="binding site" evidence="4">
    <location>
        <position position="65"/>
    </location>
    <ligand>
        <name>S-adenosyl-L-methionine</name>
        <dbReference type="ChEBI" id="CHEBI:59789"/>
    </ligand>
</feature>
<comment type="catalytic activity">
    <reaction evidence="4">
        <text>5-hydroxyuridine(34) in tRNA + S-adenosyl-L-methionine = 5-methoxyuridine(34) in tRNA + S-adenosyl-L-homocysteine + H(+)</text>
        <dbReference type="Rhea" id="RHEA:60524"/>
        <dbReference type="Rhea" id="RHEA-COMP:13381"/>
        <dbReference type="Rhea" id="RHEA-COMP:15591"/>
        <dbReference type="ChEBI" id="CHEBI:15378"/>
        <dbReference type="ChEBI" id="CHEBI:57856"/>
        <dbReference type="ChEBI" id="CHEBI:59789"/>
        <dbReference type="ChEBI" id="CHEBI:136877"/>
        <dbReference type="ChEBI" id="CHEBI:143860"/>
    </reaction>
</comment>
<dbReference type="GO" id="GO:0032259">
    <property type="term" value="P:methylation"/>
    <property type="evidence" value="ECO:0007669"/>
    <property type="project" value="UniProtKB-KW"/>
</dbReference>
<feature type="binding site" evidence="4">
    <location>
        <begin position="110"/>
        <end position="111"/>
    </location>
    <ligand>
        <name>S-adenosyl-L-methionine</name>
        <dbReference type="ChEBI" id="CHEBI:59789"/>
    </ligand>
</feature>
<evidence type="ECO:0000313" key="6">
    <source>
        <dbReference type="Proteomes" id="UP001235343"/>
    </source>
</evidence>
<evidence type="ECO:0000256" key="3">
    <source>
        <dbReference type="ARBA" id="ARBA00022691"/>
    </source>
</evidence>
<keyword evidence="4" id="KW-0460">Magnesium</keyword>
<feature type="binding site" evidence="4">
    <location>
        <position position="157"/>
    </location>
    <ligand>
        <name>Mg(2+)</name>
        <dbReference type="ChEBI" id="CHEBI:18420"/>
    </ligand>
</feature>
<dbReference type="GO" id="GO:0008168">
    <property type="term" value="F:methyltransferase activity"/>
    <property type="evidence" value="ECO:0007669"/>
    <property type="project" value="UniProtKB-KW"/>
</dbReference>
<dbReference type="Gene3D" id="3.40.50.150">
    <property type="entry name" value="Vaccinia Virus protein VP39"/>
    <property type="match status" value="1"/>
</dbReference>
<name>A0ABT7L6H7_9BACI</name>
<keyword evidence="3 4" id="KW-0949">S-adenosyl-L-methionine</keyword>
<protein>
    <recommendedName>
        <fullName evidence="4">tRNA 5-hydroxyuridine methyltransferase</fullName>
        <ecNumber evidence="4">2.1.1.-</ecNumber>
    </recommendedName>
    <alternativeName>
        <fullName evidence="4">ho5U methyltransferase</fullName>
    </alternativeName>
</protein>
<dbReference type="EMBL" id="JASTZU010000041">
    <property type="protein sequence ID" value="MDL4841457.1"/>
    <property type="molecule type" value="Genomic_DNA"/>
</dbReference>
<feature type="binding site" evidence="4">
    <location>
        <position position="82"/>
    </location>
    <ligand>
        <name>S-adenosyl-L-methionine</name>
        <dbReference type="ChEBI" id="CHEBI:59789"/>
    </ligand>
</feature>
<comment type="function">
    <text evidence="4">Catalyzes the methylation of 5-hydroxyuridine (ho5U) to form 5-methoxyuridine (mo5U) at position 34 in tRNAs.</text>
</comment>
<dbReference type="InterPro" id="IPR002935">
    <property type="entry name" value="SAM_O-MeTrfase"/>
</dbReference>
<reference evidence="5 6" key="1">
    <citation type="submission" date="2023-06" db="EMBL/GenBank/DDBJ databases">
        <title>Aquibacillus rhizosphaerae LR5S19.</title>
        <authorList>
            <person name="Sun J.-Q."/>
        </authorList>
    </citation>
    <scope>NUCLEOTIDE SEQUENCE [LARGE SCALE GENOMIC DNA]</scope>
    <source>
        <strain evidence="5 6">LR5S19</strain>
    </source>
</reference>
<sequence>MDQQLEKYLTEQLDISPAWAKELEEYAKTNKVPIMEPLSIDFLKQIIRMRKPMNILEIGTAIGYSALCMSEANPQAKIVTIERDDIRYQEAVKNINNLNKQEKINVMFGDALEMTNKIKQKGDFDFLFIDAAKAQYKRFFELYSECLTEDAIIVSDNVLFKGLVAKNTYGNERLEKVAKKIKSYNEWLVNHPAYKTTILPIGDGIALSVKR</sequence>
<feature type="binding site" evidence="4">
    <location>
        <position position="130"/>
    </location>
    <ligand>
        <name>Mg(2+)</name>
        <dbReference type="ChEBI" id="CHEBI:18420"/>
    </ligand>
</feature>
<dbReference type="InterPro" id="IPR029063">
    <property type="entry name" value="SAM-dependent_MTases_sf"/>
</dbReference>
<comment type="subunit">
    <text evidence="4">Homodimer.</text>
</comment>
<dbReference type="CDD" id="cd02440">
    <property type="entry name" value="AdoMet_MTases"/>
    <property type="match status" value="1"/>
</dbReference>
<dbReference type="EC" id="2.1.1.-" evidence="4"/>
<dbReference type="SUPFAM" id="SSF53335">
    <property type="entry name" value="S-adenosyl-L-methionine-dependent methyltransferases"/>
    <property type="match status" value="1"/>
</dbReference>
<evidence type="ECO:0000313" key="5">
    <source>
        <dbReference type="EMBL" id="MDL4841457.1"/>
    </source>
</evidence>
<dbReference type="RefSeq" id="WP_285932745.1">
    <property type="nucleotide sequence ID" value="NZ_JASTZU010000041.1"/>
</dbReference>